<evidence type="ECO:0000313" key="12">
    <source>
        <dbReference type="EMBL" id="GMG40417.1"/>
    </source>
</evidence>
<dbReference type="GO" id="GO:0016586">
    <property type="term" value="C:RSC-type complex"/>
    <property type="evidence" value="ECO:0007669"/>
    <property type="project" value="InterPro"/>
</dbReference>
<keyword evidence="5 8" id="KW-0103">Bromodomain</keyword>
<feature type="region of interest" description="Disordered" evidence="9">
    <location>
        <begin position="222"/>
        <end position="264"/>
    </location>
</feature>
<evidence type="ECO:0000313" key="13">
    <source>
        <dbReference type="Proteomes" id="UP001165063"/>
    </source>
</evidence>
<keyword evidence="2" id="KW-0677">Repeat</keyword>
<protein>
    <submittedName>
        <fullName evidence="12">Unnamed protein product</fullName>
    </submittedName>
</protein>
<dbReference type="Pfam" id="PF01426">
    <property type="entry name" value="BAH"/>
    <property type="match status" value="1"/>
</dbReference>
<accession>A0A9W6Z2D2</accession>
<comment type="caution">
    <text evidence="12">The sequence shown here is derived from an EMBL/GenBank/DDBJ whole genome shotgun (WGS) entry which is preliminary data.</text>
</comment>
<feature type="domain" description="Bromo" evidence="10">
    <location>
        <begin position="57"/>
        <end position="108"/>
    </location>
</feature>
<gene>
    <name evidence="12" type="ORF">Amon01_000617800</name>
</gene>
<evidence type="ECO:0000256" key="2">
    <source>
        <dbReference type="ARBA" id="ARBA00022737"/>
    </source>
</evidence>
<dbReference type="PANTHER" id="PTHR16062">
    <property type="entry name" value="SWI/SNF-RELATED"/>
    <property type="match status" value="1"/>
</dbReference>
<dbReference type="GO" id="GO:0003682">
    <property type="term" value="F:chromatin binding"/>
    <property type="evidence" value="ECO:0007669"/>
    <property type="project" value="InterPro"/>
</dbReference>
<feature type="domain" description="BAH" evidence="11">
    <location>
        <begin position="457"/>
        <end position="574"/>
    </location>
</feature>
<dbReference type="GO" id="GO:0006338">
    <property type="term" value="P:chromatin remodeling"/>
    <property type="evidence" value="ECO:0007669"/>
    <property type="project" value="InterPro"/>
</dbReference>
<feature type="compositionally biased region" description="Basic and acidic residues" evidence="9">
    <location>
        <begin position="231"/>
        <end position="244"/>
    </location>
</feature>
<feature type="compositionally biased region" description="Polar residues" evidence="9">
    <location>
        <begin position="161"/>
        <end position="184"/>
    </location>
</feature>
<evidence type="ECO:0000256" key="6">
    <source>
        <dbReference type="ARBA" id="ARBA00023163"/>
    </source>
</evidence>
<evidence type="ECO:0000259" key="11">
    <source>
        <dbReference type="PROSITE" id="PS51038"/>
    </source>
</evidence>
<dbReference type="InterPro" id="IPR043151">
    <property type="entry name" value="BAH_sf"/>
</dbReference>
<evidence type="ECO:0000256" key="9">
    <source>
        <dbReference type="SAM" id="MobiDB-lite"/>
    </source>
</evidence>
<dbReference type="Pfam" id="PF00439">
    <property type="entry name" value="Bromodomain"/>
    <property type="match status" value="2"/>
</dbReference>
<dbReference type="GO" id="GO:0006368">
    <property type="term" value="P:transcription elongation by RNA polymerase II"/>
    <property type="evidence" value="ECO:0007669"/>
    <property type="project" value="TreeGrafter"/>
</dbReference>
<dbReference type="PROSITE" id="PS51038">
    <property type="entry name" value="BAH"/>
    <property type="match status" value="1"/>
</dbReference>
<dbReference type="Proteomes" id="UP001165063">
    <property type="component" value="Unassembled WGS sequence"/>
</dbReference>
<evidence type="ECO:0000256" key="5">
    <source>
        <dbReference type="ARBA" id="ARBA00023117"/>
    </source>
</evidence>
<evidence type="ECO:0000256" key="4">
    <source>
        <dbReference type="ARBA" id="ARBA00023015"/>
    </source>
</evidence>
<dbReference type="Gene3D" id="1.20.920.10">
    <property type="entry name" value="Bromodomain-like"/>
    <property type="match status" value="2"/>
</dbReference>
<dbReference type="PROSITE" id="PS50014">
    <property type="entry name" value="BROMODOMAIN_2"/>
    <property type="match status" value="2"/>
</dbReference>
<keyword evidence="3" id="KW-0156">Chromatin regulator</keyword>
<evidence type="ECO:0000259" key="10">
    <source>
        <dbReference type="PROSITE" id="PS50014"/>
    </source>
</evidence>
<keyword evidence="4" id="KW-0805">Transcription regulation</keyword>
<dbReference type="AlphaFoldDB" id="A0A9W6Z2D2"/>
<dbReference type="SUPFAM" id="SSF47370">
    <property type="entry name" value="Bromodomain"/>
    <property type="match status" value="2"/>
</dbReference>
<keyword evidence="13" id="KW-1185">Reference proteome</keyword>
<organism evidence="12 13">
    <name type="scientific">Ambrosiozyma monospora</name>
    <name type="common">Yeast</name>
    <name type="synonym">Endomycopsis monosporus</name>
    <dbReference type="NCBI Taxonomy" id="43982"/>
    <lineage>
        <taxon>Eukaryota</taxon>
        <taxon>Fungi</taxon>
        <taxon>Dikarya</taxon>
        <taxon>Ascomycota</taxon>
        <taxon>Saccharomycotina</taxon>
        <taxon>Pichiomycetes</taxon>
        <taxon>Pichiales</taxon>
        <taxon>Pichiaceae</taxon>
        <taxon>Ambrosiozyma</taxon>
    </lineage>
</organism>
<proteinExistence type="predicted"/>
<dbReference type="InterPro" id="IPR037382">
    <property type="entry name" value="Rsc/polybromo"/>
</dbReference>
<evidence type="ECO:0000256" key="1">
    <source>
        <dbReference type="ARBA" id="ARBA00004123"/>
    </source>
</evidence>
<feature type="domain" description="Bromo" evidence="10">
    <location>
        <begin position="343"/>
        <end position="413"/>
    </location>
</feature>
<comment type="subcellular location">
    <subcellularLocation>
        <location evidence="1">Nucleus</location>
    </subcellularLocation>
</comment>
<feature type="region of interest" description="Disordered" evidence="9">
    <location>
        <begin position="160"/>
        <end position="185"/>
    </location>
</feature>
<keyword evidence="7" id="KW-0539">Nucleus</keyword>
<dbReference type="PANTHER" id="PTHR16062:SF21">
    <property type="entry name" value="CHROMATIN STRUCTURE-REMODELING COMPLEX SUBUNIT RSC1-RELATED"/>
    <property type="match status" value="1"/>
</dbReference>
<dbReference type="InterPro" id="IPR001487">
    <property type="entry name" value="Bromodomain"/>
</dbReference>
<dbReference type="InterPro" id="IPR001025">
    <property type="entry name" value="BAH_dom"/>
</dbReference>
<dbReference type="SMART" id="SM00439">
    <property type="entry name" value="BAH"/>
    <property type="match status" value="1"/>
</dbReference>
<name>A0A9W6Z2D2_AMBMO</name>
<reference evidence="12" key="1">
    <citation type="submission" date="2023-04" db="EMBL/GenBank/DDBJ databases">
        <title>Ambrosiozyma monospora NBRC 1965.</title>
        <authorList>
            <person name="Ichikawa N."/>
            <person name="Sato H."/>
            <person name="Tonouchi N."/>
        </authorList>
    </citation>
    <scope>NUCLEOTIDE SEQUENCE</scope>
    <source>
        <strain evidence="12">NBRC 1965</strain>
    </source>
</reference>
<dbReference type="CDD" id="cd04717">
    <property type="entry name" value="BAH_polybromo"/>
    <property type="match status" value="1"/>
</dbReference>
<sequence>MTSKSAAQGRATLSEADKKLMNIKLGQLLDEVYLLRDENDVDFNHVFHTLPLRSNVEYYKVIKRPMSYSKIRQLVKHFRYTNPQAFINDMTQISWNARLFNEDGSLFFKWAEVLNVFIKETVIPTIRNDPKIHGHESVDYPYLGPLPSDDPSMLLPAPVQEQESISGTANGTPVPSSLQGSQSPVAYASTPVGSVAHTPIAPVSVSPVINGTAQLATVVQQTTGNTPASTTHEDNYEADETKAAEDEDDDYEETTHHTSYNKSGIQQHSSGITYNYSPTTYVARIEDSGIVNMYTPPRTAGVGISNIHTLEQWVKRGRPPIVDKPHEQRIKSIMRGLKKIKVNGKTIITVFDKLPSAQEHPRYYEVVTEPKSMLDIKGLIKQRFYTSVDHYMSDVVKLIENNKKYYTEDQFMKDNIALLESNVTKLYHEEMKKPDSDYIGDAQSTKIPIPYLARDGRSYKVGSWVLLKNPNDDARPIIGQIFRIWQEHGRQFVNVCWYYRPEWTTHRSDRLFLENEVFKTGQYRDHPVESILGPCYVAYFTRWVKGDPAVPYEGPLFVCEFRYNDRDQIFNKIRTWKACLPDEVRHIEDPIKQLNKPRVLKKYPSPIKHLLSINASATDPIPTPTILDQDAPPLVGAVFRKRLDDDDDANYFDETLSATQFKSYIPPTNMRLASTTIGESSGTATPQPPVASSPVATPHAQFATFHQPLQTGHIPVISGIPTSTLNTNAAAAAAAHAVAVAHQQQQQQQQIQHQQQLASRYQTQNYYNGNGYSNQAMHSYSGGGGHKIVHSSFNNLTYQFSQFHQATYSQAFVLPSNREQGLQKFVRKLLG</sequence>
<evidence type="ECO:0000256" key="8">
    <source>
        <dbReference type="PROSITE-ProRule" id="PRU00035"/>
    </source>
</evidence>
<evidence type="ECO:0000256" key="7">
    <source>
        <dbReference type="ARBA" id="ARBA00023242"/>
    </source>
</evidence>
<dbReference type="SMART" id="SM00297">
    <property type="entry name" value="BROMO"/>
    <property type="match status" value="2"/>
</dbReference>
<evidence type="ECO:0000256" key="3">
    <source>
        <dbReference type="ARBA" id="ARBA00022853"/>
    </source>
</evidence>
<dbReference type="OrthoDB" id="1742084at2759"/>
<dbReference type="EMBL" id="BSXU01003809">
    <property type="protein sequence ID" value="GMG40417.1"/>
    <property type="molecule type" value="Genomic_DNA"/>
</dbReference>
<keyword evidence="6" id="KW-0804">Transcription</keyword>
<dbReference type="Gene3D" id="2.30.30.490">
    <property type="match status" value="1"/>
</dbReference>
<dbReference type="InterPro" id="IPR036427">
    <property type="entry name" value="Bromodomain-like_sf"/>
</dbReference>